<evidence type="ECO:0000256" key="14">
    <source>
        <dbReference type="SAM" id="Phobius"/>
    </source>
</evidence>
<keyword evidence="5" id="KW-0963">Cytoplasm</keyword>
<keyword evidence="10" id="KW-1015">Disulfide bond</keyword>
<keyword evidence="6 14" id="KW-0812">Transmembrane</keyword>
<feature type="region of interest" description="Disordered" evidence="13">
    <location>
        <begin position="1"/>
        <end position="26"/>
    </location>
</feature>
<evidence type="ECO:0000256" key="8">
    <source>
        <dbReference type="ARBA" id="ARBA00022989"/>
    </source>
</evidence>
<keyword evidence="8 14" id="KW-1133">Transmembrane helix</keyword>
<keyword evidence="7" id="KW-0735">Signal-anchor</keyword>
<dbReference type="PANTHER" id="PTHR12939:SF10">
    <property type="entry name" value="EG:4F1.1 PROTEIN"/>
    <property type="match status" value="1"/>
</dbReference>
<keyword evidence="12" id="KW-0206">Cytoskeleton</keyword>
<evidence type="ECO:0000256" key="12">
    <source>
        <dbReference type="ARBA" id="ARBA00023212"/>
    </source>
</evidence>
<evidence type="ECO:0000256" key="4">
    <source>
        <dbReference type="ARBA" id="ARBA00022475"/>
    </source>
</evidence>
<protein>
    <recommendedName>
        <fullName evidence="16">Delta-sarcoglycan</fullName>
    </recommendedName>
</protein>
<dbReference type="InterPro" id="IPR006875">
    <property type="entry name" value="Sarcoglycan"/>
</dbReference>
<evidence type="ECO:0008006" key="16">
    <source>
        <dbReference type="Google" id="ProtNLM"/>
    </source>
</evidence>
<feature type="non-terminal residue" evidence="15">
    <location>
        <position position="1"/>
    </location>
</feature>
<sequence length="303" mass="32595">LLGKTITDSIRMSESSDYRERGGGHHESGPHIGIYGWRKRCLYLLILTLLVLVILNLALTLWVLKVMEFNTEGMGNVRIVEGGLEVTGQSYILGNLVATSIHSRLGHPILLRGSHNITLTTEHYAHNTLTLGNDRLEAKASRFKVSDLQGRTLFSADKNEVVVGADQLRLSGSGGVVLDGSLQTPLVRASPGSDLHLESPTRSLNIMAPAGVSIESRAGDITAQCLTDLKLESLDGGIRLEAARVVLPGLKTAHSRPQPRGRPLVSATPATTVFQLCSCHNGKLFLAPADGVCATENEKVLCR</sequence>
<evidence type="ECO:0000256" key="9">
    <source>
        <dbReference type="ARBA" id="ARBA00023136"/>
    </source>
</evidence>
<dbReference type="GO" id="GO:0060047">
    <property type="term" value="P:heart contraction"/>
    <property type="evidence" value="ECO:0007669"/>
    <property type="project" value="TreeGrafter"/>
</dbReference>
<evidence type="ECO:0000256" key="7">
    <source>
        <dbReference type="ARBA" id="ARBA00022968"/>
    </source>
</evidence>
<dbReference type="PANTHER" id="PTHR12939">
    <property type="entry name" value="SARCOGLYCAN"/>
    <property type="match status" value="1"/>
</dbReference>
<dbReference type="AlphaFoldDB" id="A0A0K8SBJ4"/>
<comment type="similarity">
    <text evidence="3">Belongs to the sarcoglycan beta/delta/gamma/zeta family.</text>
</comment>
<evidence type="ECO:0000256" key="1">
    <source>
        <dbReference type="ARBA" id="ARBA00004245"/>
    </source>
</evidence>
<proteinExistence type="inferred from homology"/>
<evidence type="ECO:0000256" key="5">
    <source>
        <dbReference type="ARBA" id="ARBA00022490"/>
    </source>
</evidence>
<feature type="transmembrane region" description="Helical" evidence="14">
    <location>
        <begin position="41"/>
        <end position="64"/>
    </location>
</feature>
<evidence type="ECO:0000256" key="13">
    <source>
        <dbReference type="SAM" id="MobiDB-lite"/>
    </source>
</evidence>
<evidence type="ECO:0000256" key="10">
    <source>
        <dbReference type="ARBA" id="ARBA00023157"/>
    </source>
</evidence>
<dbReference type="Pfam" id="PF04790">
    <property type="entry name" value="Sarcoglycan_1"/>
    <property type="match status" value="1"/>
</dbReference>
<feature type="compositionally biased region" description="Basic and acidic residues" evidence="13">
    <location>
        <begin position="14"/>
        <end position="26"/>
    </location>
</feature>
<organism evidence="15">
    <name type="scientific">Lygus hesperus</name>
    <name type="common">Western plant bug</name>
    <dbReference type="NCBI Taxonomy" id="30085"/>
    <lineage>
        <taxon>Eukaryota</taxon>
        <taxon>Metazoa</taxon>
        <taxon>Ecdysozoa</taxon>
        <taxon>Arthropoda</taxon>
        <taxon>Hexapoda</taxon>
        <taxon>Insecta</taxon>
        <taxon>Pterygota</taxon>
        <taxon>Neoptera</taxon>
        <taxon>Paraneoptera</taxon>
        <taxon>Hemiptera</taxon>
        <taxon>Heteroptera</taxon>
        <taxon>Panheteroptera</taxon>
        <taxon>Cimicomorpha</taxon>
        <taxon>Miridae</taxon>
        <taxon>Mirini</taxon>
        <taxon>Lygus</taxon>
    </lineage>
</organism>
<dbReference type="GO" id="GO:0042383">
    <property type="term" value="C:sarcolemma"/>
    <property type="evidence" value="ECO:0007669"/>
    <property type="project" value="UniProtKB-SubCell"/>
</dbReference>
<evidence type="ECO:0000256" key="3">
    <source>
        <dbReference type="ARBA" id="ARBA00007574"/>
    </source>
</evidence>
<comment type="subcellular location">
    <subcellularLocation>
        <location evidence="2">Cell membrane</location>
        <location evidence="2">Sarcolemma</location>
        <topology evidence="2">Single-pass type II membrane protein</topology>
    </subcellularLocation>
    <subcellularLocation>
        <location evidence="1">Cytoplasm</location>
        <location evidence="1">Cytoskeleton</location>
    </subcellularLocation>
</comment>
<dbReference type="EMBL" id="GBRD01015154">
    <property type="protein sequence ID" value="JAG50672.1"/>
    <property type="molecule type" value="Transcribed_RNA"/>
</dbReference>
<dbReference type="GO" id="GO:0016012">
    <property type="term" value="C:sarcoglycan complex"/>
    <property type="evidence" value="ECO:0007669"/>
    <property type="project" value="InterPro"/>
</dbReference>
<evidence type="ECO:0000256" key="11">
    <source>
        <dbReference type="ARBA" id="ARBA00023180"/>
    </source>
</evidence>
<keyword evidence="9 14" id="KW-0472">Membrane</keyword>
<dbReference type="GO" id="GO:0005856">
    <property type="term" value="C:cytoskeleton"/>
    <property type="evidence" value="ECO:0007669"/>
    <property type="project" value="UniProtKB-SubCell"/>
</dbReference>
<keyword evidence="11" id="KW-0325">Glycoprotein</keyword>
<name>A0A0K8SBJ4_LYGHE</name>
<evidence type="ECO:0000313" key="15">
    <source>
        <dbReference type="EMBL" id="JAG50672.1"/>
    </source>
</evidence>
<reference evidence="15" key="1">
    <citation type="submission" date="2014-09" db="EMBL/GenBank/DDBJ databases">
        <authorList>
            <person name="Magalhaes I.L.F."/>
            <person name="Oliveira U."/>
            <person name="Santos F.R."/>
            <person name="Vidigal T.H.D.A."/>
            <person name="Brescovit A.D."/>
            <person name="Santos A.J."/>
        </authorList>
    </citation>
    <scope>NUCLEOTIDE SEQUENCE</scope>
</reference>
<keyword evidence="4" id="KW-1003">Cell membrane</keyword>
<evidence type="ECO:0000256" key="6">
    <source>
        <dbReference type="ARBA" id="ARBA00022692"/>
    </source>
</evidence>
<accession>A0A0K8SBJ4</accession>
<feature type="compositionally biased region" description="Polar residues" evidence="13">
    <location>
        <begin position="1"/>
        <end position="13"/>
    </location>
</feature>
<dbReference type="InterPro" id="IPR039972">
    <property type="entry name" value="Sarcoglycan_gamma/delta/zeta"/>
</dbReference>
<evidence type="ECO:0000256" key="2">
    <source>
        <dbReference type="ARBA" id="ARBA00004274"/>
    </source>
</evidence>